<dbReference type="RefSeq" id="WP_277830868.1">
    <property type="nucleotide sequence ID" value="NZ_JARQZE010000002.1"/>
</dbReference>
<keyword evidence="2" id="KW-1185">Reference proteome</keyword>
<evidence type="ECO:0000313" key="1">
    <source>
        <dbReference type="EMBL" id="MFD1264336.1"/>
    </source>
</evidence>
<sequence length="687" mass="72458">MSSPPELSRRGTVCRGRLLILFLLSAAVLWSLAPAAAVDRLALRLGDLASPMLALQRLSLEYESGAAVLRVDRLRLGQRQWRDLALRCSHATLTFDAVHCGAARLSVAGRVLPLVAELELAGDGRGELGLTFADGGRLGLTFEGGGLRARADRLALDKLHAVLAGLDADIDTLFERFRPVATLDGELRWGADGNSPARVSIDVRLFDAGFGSADGLQAGESLELAISGTARALDDGWAWQGEVEWRHGAAYLHPLYLEAGPSVRAQGRLQGGVVVVERGEVALEGVGRLDASARVELDTAAVLELELELTNADLGVLGPRWIAPLIAPASADRMYFGGQLDGLLRLQDGELAQIDARLEGAGFGFVGAAGGGGFALGPVGGTLAWQAGASTSSRLRIGGGQWERIALGSFELEASLYGRSLSLAPARLPVLDGALVIEHLTLAHTDAGWQGVGGVVIEPVSMPLLTEALEMPRMGGVLAASLPDVRVSPGEITLNGALVVSVFGGYLQATGLRLVEPFGVASHLSADIEGRRLDLSQLTDTFSFGSVTGFVDLSLAGLELVRWRPVAFDARISSSPGRYPRRISQRAVQNISALGGGGAMAAVQRSLLGIFDTFGYRELGLTCRLRAGVCMMDGVEGGARADGGFVIVRGGGVPALDVIGYNRRVNWNELVERLQRVMADNVSPELR</sequence>
<accession>A0ABW3WEI0</accession>
<protein>
    <recommendedName>
        <fullName evidence="3">Dicarboxylate transport domain-containing protein</fullName>
    </recommendedName>
</protein>
<gene>
    <name evidence="1" type="ORF">ACFQ4M_12150</name>
</gene>
<evidence type="ECO:0008006" key="3">
    <source>
        <dbReference type="Google" id="ProtNLM"/>
    </source>
</evidence>
<reference evidence="2" key="1">
    <citation type="journal article" date="2019" name="Int. J. Syst. Evol. Microbiol.">
        <title>The Global Catalogue of Microorganisms (GCM) 10K type strain sequencing project: providing services to taxonomists for standard genome sequencing and annotation.</title>
        <authorList>
            <consortium name="The Broad Institute Genomics Platform"/>
            <consortium name="The Broad Institute Genome Sequencing Center for Infectious Disease"/>
            <person name="Wu L."/>
            <person name="Ma J."/>
        </authorList>
    </citation>
    <scope>NUCLEOTIDE SEQUENCE [LARGE SCALE GENOMIC DNA]</scope>
    <source>
        <strain evidence="2">CCUG 48884</strain>
    </source>
</reference>
<dbReference type="Proteomes" id="UP001597158">
    <property type="component" value="Unassembled WGS sequence"/>
</dbReference>
<proteinExistence type="predicted"/>
<comment type="caution">
    <text evidence="1">The sequence shown here is derived from an EMBL/GenBank/DDBJ whole genome shotgun (WGS) entry which is preliminary data.</text>
</comment>
<evidence type="ECO:0000313" key="2">
    <source>
        <dbReference type="Proteomes" id="UP001597158"/>
    </source>
</evidence>
<dbReference type="EMBL" id="JBHTMC010000024">
    <property type="protein sequence ID" value="MFD1264336.1"/>
    <property type="molecule type" value="Genomic_DNA"/>
</dbReference>
<organism evidence="1 2">
    <name type="scientific">Thauera mechernichensis</name>
    <dbReference type="NCBI Taxonomy" id="82788"/>
    <lineage>
        <taxon>Bacteria</taxon>
        <taxon>Pseudomonadati</taxon>
        <taxon>Pseudomonadota</taxon>
        <taxon>Betaproteobacteria</taxon>
        <taxon>Rhodocyclales</taxon>
        <taxon>Zoogloeaceae</taxon>
        <taxon>Thauera</taxon>
    </lineage>
</organism>
<name>A0ABW3WEI0_9RHOO</name>